<feature type="transmembrane region" description="Helical" evidence="1">
    <location>
        <begin position="27"/>
        <end position="47"/>
    </location>
</feature>
<evidence type="ECO:0000256" key="1">
    <source>
        <dbReference type="SAM" id="Phobius"/>
    </source>
</evidence>
<reference evidence="2 3" key="1">
    <citation type="submission" date="2017-07" db="EMBL/GenBank/DDBJ databases">
        <title>Amycolatopsis alba DSM 44262 Genome sequencing and assembly.</title>
        <authorList>
            <person name="Kaur N."/>
            <person name="Mayilraj S."/>
        </authorList>
    </citation>
    <scope>NUCLEOTIDE SEQUENCE [LARGE SCALE GENOMIC DNA]</scope>
    <source>
        <strain evidence="2 3">DSM 44262</strain>
    </source>
</reference>
<sequence length="61" mass="6643">MTVLAIIWGACFLMTVPFGVSDLKFSLIFATVLAVILVLVGGIARLIKRGLETRKRHKSGN</sequence>
<keyword evidence="1" id="KW-0812">Transmembrane</keyword>
<gene>
    <name evidence="2" type="ORF">CFP75_36730</name>
</gene>
<dbReference type="EMBL" id="NMQU01000138">
    <property type="protein sequence ID" value="OXM43864.1"/>
    <property type="molecule type" value="Genomic_DNA"/>
</dbReference>
<organism evidence="2 3">
    <name type="scientific">Amycolatopsis alba DSM 44262</name>
    <dbReference type="NCBI Taxonomy" id="1125972"/>
    <lineage>
        <taxon>Bacteria</taxon>
        <taxon>Bacillati</taxon>
        <taxon>Actinomycetota</taxon>
        <taxon>Actinomycetes</taxon>
        <taxon>Pseudonocardiales</taxon>
        <taxon>Pseudonocardiaceae</taxon>
        <taxon>Amycolatopsis</taxon>
    </lineage>
</organism>
<evidence type="ECO:0000313" key="2">
    <source>
        <dbReference type="EMBL" id="OXM43864.1"/>
    </source>
</evidence>
<keyword evidence="1" id="KW-0472">Membrane</keyword>
<name>A0A229RBQ8_AMYAL</name>
<dbReference type="AlphaFoldDB" id="A0A229RBQ8"/>
<evidence type="ECO:0000313" key="3">
    <source>
        <dbReference type="Proteomes" id="UP000215563"/>
    </source>
</evidence>
<comment type="caution">
    <text evidence="2">The sequence shown here is derived from an EMBL/GenBank/DDBJ whole genome shotgun (WGS) entry which is preliminary data.</text>
</comment>
<accession>A0A229RBQ8</accession>
<protein>
    <submittedName>
        <fullName evidence="2">Uncharacterized protein</fullName>
    </submittedName>
</protein>
<proteinExistence type="predicted"/>
<keyword evidence="3" id="KW-1185">Reference proteome</keyword>
<dbReference type="Proteomes" id="UP000215563">
    <property type="component" value="Unassembled WGS sequence"/>
</dbReference>
<keyword evidence="1" id="KW-1133">Transmembrane helix</keyword>